<organism evidence="1 2">
    <name type="scientific">Opisthorchis viverrini</name>
    <name type="common">Southeast Asian liver fluke</name>
    <dbReference type="NCBI Taxonomy" id="6198"/>
    <lineage>
        <taxon>Eukaryota</taxon>
        <taxon>Metazoa</taxon>
        <taxon>Spiralia</taxon>
        <taxon>Lophotrochozoa</taxon>
        <taxon>Platyhelminthes</taxon>
        <taxon>Trematoda</taxon>
        <taxon>Digenea</taxon>
        <taxon>Opisthorchiida</taxon>
        <taxon>Opisthorchiata</taxon>
        <taxon>Opisthorchiidae</taxon>
        <taxon>Opisthorchis</taxon>
    </lineage>
</organism>
<gene>
    <name evidence="1" type="ORF">T265_15168</name>
</gene>
<dbReference type="KEGG" id="ovi:T265_15168"/>
<protein>
    <submittedName>
        <fullName evidence="1">Uncharacterized protein</fullName>
    </submittedName>
</protein>
<dbReference type="GeneID" id="20329333"/>
<sequence>MIGANSLVIELDPGRLVQLQWQDPALRMVVPAFLNLTSPNVSIIGNFHLFIVLMEYQDQTNQEKESHILVFQLTRVAAEDIANPKRLDLVI</sequence>
<dbReference type="AlphaFoldDB" id="A0A075A0Z7"/>
<evidence type="ECO:0000313" key="1">
    <source>
        <dbReference type="EMBL" id="KER21084.1"/>
    </source>
</evidence>
<dbReference type="CTD" id="20329333"/>
<reference evidence="1 2" key="1">
    <citation type="submission" date="2013-11" db="EMBL/GenBank/DDBJ databases">
        <title>Opisthorchis viverrini - life in the bile duct.</title>
        <authorList>
            <person name="Young N.D."/>
            <person name="Nagarajan N."/>
            <person name="Lin S.J."/>
            <person name="Korhonen P.K."/>
            <person name="Jex A.R."/>
            <person name="Hall R.S."/>
            <person name="Safavi-Hemami H."/>
            <person name="Kaewkong W."/>
            <person name="Bertrand D."/>
            <person name="Gao S."/>
            <person name="Seet Q."/>
            <person name="Wongkham S."/>
            <person name="Teh B.T."/>
            <person name="Wongkham C."/>
            <person name="Intapan P.M."/>
            <person name="Maleewong W."/>
            <person name="Yang X."/>
            <person name="Hu M."/>
            <person name="Wang Z."/>
            <person name="Hofmann A."/>
            <person name="Sternberg P.W."/>
            <person name="Tan P."/>
            <person name="Wang J."/>
            <person name="Gasser R.B."/>
        </authorList>
    </citation>
    <scope>NUCLEOTIDE SEQUENCE [LARGE SCALE GENOMIC DNA]</scope>
</reference>
<name>A0A075A0Z7_OPIVI</name>
<keyword evidence="2" id="KW-1185">Reference proteome</keyword>
<dbReference type="EMBL" id="KL596995">
    <property type="protein sequence ID" value="KER21084.1"/>
    <property type="molecule type" value="Genomic_DNA"/>
</dbReference>
<evidence type="ECO:0000313" key="2">
    <source>
        <dbReference type="Proteomes" id="UP000054324"/>
    </source>
</evidence>
<feature type="non-terminal residue" evidence="1">
    <location>
        <position position="91"/>
    </location>
</feature>
<dbReference type="RefSeq" id="XP_009175167.1">
    <property type="nucleotide sequence ID" value="XM_009176903.1"/>
</dbReference>
<dbReference type="Proteomes" id="UP000054324">
    <property type="component" value="Unassembled WGS sequence"/>
</dbReference>
<accession>A0A075A0Z7</accession>
<proteinExistence type="predicted"/>